<keyword evidence="4" id="KW-0521">NADP</keyword>
<comment type="function">
    <text evidence="1">The transhydrogenation between NADH and NADP is coupled to respiration and ATP hydrolysis and functions as a proton pump across the membrane.</text>
</comment>
<dbReference type="GO" id="GO:0006740">
    <property type="term" value="P:NADPH regeneration"/>
    <property type="evidence" value="ECO:0007669"/>
    <property type="project" value="TreeGrafter"/>
</dbReference>
<accession>A0A4R2TQ94</accession>
<dbReference type="OrthoDB" id="9804592at2"/>
<proteinExistence type="predicted"/>
<keyword evidence="3" id="KW-0547">Nucleotide-binding</keyword>
<keyword evidence="6" id="KW-0520">NAD</keyword>
<dbReference type="SUPFAM" id="SSF51735">
    <property type="entry name" value="NAD(P)-binding Rossmann-fold domains"/>
    <property type="match status" value="1"/>
</dbReference>
<comment type="catalytic activity">
    <reaction evidence="7">
        <text>NAD(+) + NADPH + H(+)(in) = NADH + NADP(+) + H(+)(out)</text>
        <dbReference type="Rhea" id="RHEA:47992"/>
        <dbReference type="ChEBI" id="CHEBI:15378"/>
        <dbReference type="ChEBI" id="CHEBI:57540"/>
        <dbReference type="ChEBI" id="CHEBI:57783"/>
        <dbReference type="ChEBI" id="CHEBI:57945"/>
        <dbReference type="ChEBI" id="CHEBI:58349"/>
        <dbReference type="EC" id="7.1.1.1"/>
    </reaction>
</comment>
<evidence type="ECO:0000259" key="8">
    <source>
        <dbReference type="SMART" id="SM01002"/>
    </source>
</evidence>
<dbReference type="PANTHER" id="PTHR10160">
    <property type="entry name" value="NAD(P) TRANSHYDROGENASE"/>
    <property type="match status" value="1"/>
</dbReference>
<dbReference type="SMART" id="SM01002">
    <property type="entry name" value="AlaDh_PNT_C"/>
    <property type="match status" value="1"/>
</dbReference>
<dbReference type="GO" id="GO:0050661">
    <property type="term" value="F:NADP binding"/>
    <property type="evidence" value="ECO:0007669"/>
    <property type="project" value="TreeGrafter"/>
</dbReference>
<dbReference type="GO" id="GO:0005886">
    <property type="term" value="C:plasma membrane"/>
    <property type="evidence" value="ECO:0007669"/>
    <property type="project" value="TreeGrafter"/>
</dbReference>
<dbReference type="AlphaFoldDB" id="A0A4R2TQ94"/>
<organism evidence="10 11">
    <name type="scientific">Serpentinicella alkaliphila</name>
    <dbReference type="NCBI Taxonomy" id="1734049"/>
    <lineage>
        <taxon>Bacteria</taxon>
        <taxon>Bacillati</taxon>
        <taxon>Bacillota</taxon>
        <taxon>Clostridia</taxon>
        <taxon>Peptostreptococcales</taxon>
        <taxon>Natronincolaceae</taxon>
        <taxon>Serpentinicella</taxon>
    </lineage>
</organism>
<name>A0A4R2TQ94_9FIRM</name>
<dbReference type="Proteomes" id="UP000295504">
    <property type="component" value="Unassembled WGS sequence"/>
</dbReference>
<keyword evidence="11" id="KW-1185">Reference proteome</keyword>
<dbReference type="InterPro" id="IPR036291">
    <property type="entry name" value="NAD(P)-bd_dom_sf"/>
</dbReference>
<dbReference type="Gene3D" id="3.40.50.720">
    <property type="entry name" value="NAD(P)-binding Rossmann-like Domain"/>
    <property type="match status" value="2"/>
</dbReference>
<protein>
    <recommendedName>
        <fullName evidence="2">proton-translocating NAD(P)(+) transhydrogenase</fullName>
        <ecNumber evidence="2">7.1.1.1</ecNumber>
    </recommendedName>
</protein>
<dbReference type="PANTHER" id="PTHR10160:SF19">
    <property type="entry name" value="PROTON-TRANSLOCATING NAD(P)(+) TRANSHYDROGENASE"/>
    <property type="match status" value="1"/>
</dbReference>
<evidence type="ECO:0000313" key="10">
    <source>
        <dbReference type="EMBL" id="TCP97182.1"/>
    </source>
</evidence>
<evidence type="ECO:0000256" key="7">
    <source>
        <dbReference type="ARBA" id="ARBA00048202"/>
    </source>
</evidence>
<evidence type="ECO:0000256" key="4">
    <source>
        <dbReference type="ARBA" id="ARBA00022857"/>
    </source>
</evidence>
<sequence>MIIGVPKEIMKDEKRVAVTPDTVKKFVNDGATILVQRGCGLGANFMDDEYRQAGATIIDDVAEIYKQSDVILKVKEPIFNVEKNMHEIDMMNRGQYLISFLHPANSYNHEMVRKMATNGIIGLTLDGIPRISRAQRMDALTSMSTCAGYKGMIMAADTLSKFVPQLFTAVGMLKPANVMVIGSGVAGLQAIATAKRLGAVVYAADIRPEACEQAKSLGAKVIDCGVPAEIAVGKGGYANRLPEKWIIKERESLRDTIVKMDIVFLSALIPGKVAPIIVTEDMVKEMSPGSVIVDVSIDQGGNCEITSPGEVVTKHSVSIQGIKNIPGQLPTTSTWMFANNVYHIINYLTKDGSIVLDMNDEIVASTIVTDGEKILHQGTKEAMGIA</sequence>
<dbReference type="RefSeq" id="WP_132849499.1">
    <property type="nucleotide sequence ID" value="NZ_CP058648.1"/>
</dbReference>
<keyword evidence="5" id="KW-1278">Translocase</keyword>
<dbReference type="SUPFAM" id="SSF52283">
    <property type="entry name" value="Formate/glycerate dehydrogenase catalytic domain-like"/>
    <property type="match status" value="1"/>
</dbReference>
<dbReference type="InterPro" id="IPR007698">
    <property type="entry name" value="AlaDH/PNT_NAD(H)-bd"/>
</dbReference>
<dbReference type="CDD" id="cd05304">
    <property type="entry name" value="Rubrum_tdh"/>
    <property type="match status" value="1"/>
</dbReference>
<evidence type="ECO:0000259" key="9">
    <source>
        <dbReference type="SMART" id="SM01003"/>
    </source>
</evidence>
<evidence type="ECO:0000256" key="3">
    <source>
        <dbReference type="ARBA" id="ARBA00022741"/>
    </source>
</evidence>
<gene>
    <name evidence="10" type="ORF">EDD79_10478</name>
</gene>
<dbReference type="EC" id="7.1.1.1" evidence="2"/>
<dbReference type="Pfam" id="PF01262">
    <property type="entry name" value="AlaDh_PNT_C"/>
    <property type="match status" value="1"/>
</dbReference>
<comment type="caution">
    <text evidence="10">The sequence shown here is derived from an EMBL/GenBank/DDBJ whole genome shotgun (WGS) entry which is preliminary data.</text>
</comment>
<dbReference type="EMBL" id="SLYC01000047">
    <property type="protein sequence ID" value="TCP97182.1"/>
    <property type="molecule type" value="Genomic_DNA"/>
</dbReference>
<dbReference type="SMART" id="SM01003">
    <property type="entry name" value="AlaDh_PNT_N"/>
    <property type="match status" value="1"/>
</dbReference>
<evidence type="ECO:0000313" key="11">
    <source>
        <dbReference type="Proteomes" id="UP000295504"/>
    </source>
</evidence>
<evidence type="ECO:0000256" key="6">
    <source>
        <dbReference type="ARBA" id="ARBA00023027"/>
    </source>
</evidence>
<dbReference type="InterPro" id="IPR007886">
    <property type="entry name" value="AlaDH/PNT_N"/>
</dbReference>
<feature type="domain" description="Alanine dehydrogenase/pyridine nucleotide transhydrogenase N-terminal" evidence="9">
    <location>
        <begin position="4"/>
        <end position="147"/>
    </location>
</feature>
<feature type="domain" description="Alanine dehydrogenase/pyridine nucleotide transhydrogenase NAD(H)-binding" evidence="8">
    <location>
        <begin position="156"/>
        <end position="321"/>
    </location>
</feature>
<reference evidence="10 11" key="1">
    <citation type="submission" date="2019-03" db="EMBL/GenBank/DDBJ databases">
        <title>Genomic Encyclopedia of Type Strains, Phase IV (KMG-IV): sequencing the most valuable type-strain genomes for metagenomic binning, comparative biology and taxonomic classification.</title>
        <authorList>
            <person name="Goeker M."/>
        </authorList>
    </citation>
    <scope>NUCLEOTIDE SEQUENCE [LARGE SCALE GENOMIC DNA]</scope>
    <source>
        <strain evidence="10 11">DSM 100013</strain>
    </source>
</reference>
<dbReference type="Pfam" id="PF05222">
    <property type="entry name" value="AlaDh_PNT_N"/>
    <property type="match status" value="1"/>
</dbReference>
<evidence type="ECO:0000256" key="5">
    <source>
        <dbReference type="ARBA" id="ARBA00022967"/>
    </source>
</evidence>
<dbReference type="GO" id="GO:0008750">
    <property type="term" value="F:proton-translocating NAD(P)+ transhydrogenase activity"/>
    <property type="evidence" value="ECO:0007669"/>
    <property type="project" value="UniProtKB-EC"/>
</dbReference>
<evidence type="ECO:0000256" key="2">
    <source>
        <dbReference type="ARBA" id="ARBA00012943"/>
    </source>
</evidence>
<evidence type="ECO:0000256" key="1">
    <source>
        <dbReference type="ARBA" id="ARBA00003943"/>
    </source>
</evidence>